<dbReference type="GO" id="GO:0005524">
    <property type="term" value="F:ATP binding"/>
    <property type="evidence" value="ECO:0007669"/>
    <property type="project" value="UniProtKB-KW"/>
</dbReference>
<dbReference type="GeneID" id="86940075"/>
<keyword evidence="1" id="KW-0547">Nucleotide-binding</keyword>
<dbReference type="Pfam" id="PF00270">
    <property type="entry name" value="DEAD"/>
    <property type="match status" value="1"/>
</dbReference>
<dbReference type="SUPFAM" id="SSF50249">
    <property type="entry name" value="Nucleic acid-binding proteins"/>
    <property type="match status" value="1"/>
</dbReference>
<evidence type="ECO:0000259" key="10">
    <source>
        <dbReference type="PROSITE" id="PS51194"/>
    </source>
</evidence>
<dbReference type="NCBIfam" id="NF008165">
    <property type="entry name" value="PRK10917.1-3"/>
    <property type="match status" value="1"/>
</dbReference>
<feature type="domain" description="Helicase C-terminal" evidence="10">
    <location>
        <begin position="451"/>
        <end position="621"/>
    </location>
</feature>
<dbReference type="SUPFAM" id="SSF52540">
    <property type="entry name" value="P-loop containing nucleoside triphosphate hydrolases"/>
    <property type="match status" value="2"/>
</dbReference>
<dbReference type="Pfam" id="PF00271">
    <property type="entry name" value="Helicase_C"/>
    <property type="match status" value="1"/>
</dbReference>
<sequence length="677" mass="75288">MPEQRTGSTQRVSVLRGVGPKTETLLQRMGIETLADLFAHYPLRFVTYPELTEIGALSADDAGTPVAVCAEPVRELVRRSGRGMQLCTGTFSDGSGELSATWFHMPYLRETLRPGRRTILFGKIQPNGNRLHLQQPQLFTREQYEKLLHRPVPQYALPKGISEKTFGALMEQALSITPPISDWLPPSLRERYGLLPEDTAVREIHAPRDMENFAAARKRIVFDGFFRFLYAVRRLKETLRKEKSFYTFDARASLVEFQRYLPFSLTAAQQKVCDDFCRDFASGTVMNRLVQGDVGSGKTAVAAAALFAVCRAGYQGALMVPTEVLARQHYETLCILFAKAEPSLRLGLLTGSTRMRERRVLLEQLKRGEIDLLIGTHALLEETVVFSALALVVTDEQHRFGVLQREKLASKGQLPHVLVMSATPIPRTLAVILYGDLDNSVIDARPAGRNPIKNAVIEKKDRPKALLHIKREIAAGHQAYIVCPQVEPNPMTDLENVEEYSAALRKSFHGEITVGALHGRMKEAEKQAVMERFARGEISVLVATTVIEVGVDVPNATVMMVENAERFGLATLHQLRGRVGRGKDQAYCIFVQGKKSKDGTERLSLLQRSNDGFEIAAEDLKHRGPGELFGAVQSGELTFGLGDIYNDYSVLQLAKEAVDALAQADFILPEVHTKVIL</sequence>
<accession>A0AA36Y6K8</accession>
<dbReference type="GO" id="GO:0003678">
    <property type="term" value="F:DNA helicase activity"/>
    <property type="evidence" value="ECO:0007669"/>
    <property type="project" value="TreeGrafter"/>
</dbReference>
<name>A0AA36Y6K8_9FIRM</name>
<gene>
    <name evidence="11" type="ORF">HMPREF9623_00279</name>
</gene>
<keyword evidence="6" id="KW-0238">DNA-binding</keyword>
<evidence type="ECO:0000256" key="4">
    <source>
        <dbReference type="ARBA" id="ARBA00022806"/>
    </source>
</evidence>
<dbReference type="Gene3D" id="3.40.50.300">
    <property type="entry name" value="P-loop containing nucleotide triphosphate hydrolases"/>
    <property type="match status" value="2"/>
</dbReference>
<dbReference type="PANTHER" id="PTHR47964:SF1">
    <property type="entry name" value="ATP-DEPENDENT DNA HELICASE HOMOLOG RECG, CHLOROPLASTIC"/>
    <property type="match status" value="1"/>
</dbReference>
<comment type="caution">
    <text evidence="11">The sequence shown here is derived from an EMBL/GenBank/DDBJ whole genome shotgun (WGS) entry which is preliminary data.</text>
</comment>
<dbReference type="GO" id="GO:0003677">
    <property type="term" value="F:DNA binding"/>
    <property type="evidence" value="ECO:0007669"/>
    <property type="project" value="UniProtKB-KW"/>
</dbReference>
<evidence type="ECO:0000256" key="7">
    <source>
        <dbReference type="ARBA" id="ARBA00023204"/>
    </source>
</evidence>
<keyword evidence="5" id="KW-0067">ATP-binding</keyword>
<dbReference type="SMART" id="SM00487">
    <property type="entry name" value="DEXDc"/>
    <property type="match status" value="1"/>
</dbReference>
<keyword evidence="12" id="KW-1185">Reference proteome</keyword>
<evidence type="ECO:0000313" key="11">
    <source>
        <dbReference type="EMBL" id="EHO18095.1"/>
    </source>
</evidence>
<evidence type="ECO:0000256" key="5">
    <source>
        <dbReference type="ARBA" id="ARBA00022840"/>
    </source>
</evidence>
<dbReference type="GO" id="GO:0016787">
    <property type="term" value="F:hydrolase activity"/>
    <property type="evidence" value="ECO:0007669"/>
    <property type="project" value="UniProtKB-KW"/>
</dbReference>
<keyword evidence="3" id="KW-0378">Hydrolase</keyword>
<evidence type="ECO:0000256" key="2">
    <source>
        <dbReference type="ARBA" id="ARBA00022763"/>
    </source>
</evidence>
<evidence type="ECO:0000256" key="8">
    <source>
        <dbReference type="ARBA" id="ARBA00049819"/>
    </source>
</evidence>
<dbReference type="Gene3D" id="2.40.50.140">
    <property type="entry name" value="Nucleic acid-binding proteins"/>
    <property type="match status" value="1"/>
</dbReference>
<dbReference type="PROSITE" id="PS51194">
    <property type="entry name" value="HELICASE_CTER"/>
    <property type="match status" value="1"/>
</dbReference>
<dbReference type="PROSITE" id="PS51192">
    <property type="entry name" value="HELICASE_ATP_BIND_1"/>
    <property type="match status" value="1"/>
</dbReference>
<evidence type="ECO:0000256" key="1">
    <source>
        <dbReference type="ARBA" id="ARBA00022741"/>
    </source>
</evidence>
<dbReference type="CDD" id="cd04488">
    <property type="entry name" value="RecG_wedge_OBF"/>
    <property type="match status" value="1"/>
</dbReference>
<evidence type="ECO:0000313" key="12">
    <source>
        <dbReference type="Proteomes" id="UP000018466"/>
    </source>
</evidence>
<dbReference type="RefSeq" id="WP_009532114.1">
    <property type="nucleotide sequence ID" value="NZ_JH590861.1"/>
</dbReference>
<dbReference type="GO" id="GO:0006281">
    <property type="term" value="P:DNA repair"/>
    <property type="evidence" value="ECO:0007669"/>
    <property type="project" value="UniProtKB-KW"/>
</dbReference>
<dbReference type="PANTHER" id="PTHR47964">
    <property type="entry name" value="ATP-DEPENDENT DNA HELICASE HOMOLOG RECG, CHLOROPLASTIC"/>
    <property type="match status" value="1"/>
</dbReference>
<dbReference type="InterPro" id="IPR012340">
    <property type="entry name" value="NA-bd_OB-fold"/>
</dbReference>
<dbReference type="SMART" id="SM00490">
    <property type="entry name" value="HELICc"/>
    <property type="match status" value="1"/>
</dbReference>
<dbReference type="Proteomes" id="UP000018466">
    <property type="component" value="Unassembled WGS sequence"/>
</dbReference>
<evidence type="ECO:0000256" key="6">
    <source>
        <dbReference type="ARBA" id="ARBA00023125"/>
    </source>
</evidence>
<protein>
    <recommendedName>
        <fullName evidence="8">Probable DNA 3'-5' helicase RecG</fullName>
    </recommendedName>
</protein>
<dbReference type="Gene3D" id="1.10.150.20">
    <property type="entry name" value="5' to 3' exonuclease, C-terminal subdomain"/>
    <property type="match status" value="1"/>
</dbReference>
<evidence type="ECO:0000259" key="9">
    <source>
        <dbReference type="PROSITE" id="PS51192"/>
    </source>
</evidence>
<dbReference type="InterPro" id="IPR014001">
    <property type="entry name" value="Helicase_ATP-bd"/>
</dbReference>
<dbReference type="InterPro" id="IPR047112">
    <property type="entry name" value="RecG/Mfd"/>
</dbReference>
<keyword evidence="7" id="KW-0234">DNA repair</keyword>
<dbReference type="Pfam" id="PF17191">
    <property type="entry name" value="RecG_wedge"/>
    <property type="match status" value="1"/>
</dbReference>
<dbReference type="NCBIfam" id="NF008168">
    <property type="entry name" value="PRK10917.2-2"/>
    <property type="match status" value="1"/>
</dbReference>
<dbReference type="InterPro" id="IPR045562">
    <property type="entry name" value="RecG_dom3_C"/>
</dbReference>
<reference evidence="11 12" key="1">
    <citation type="submission" date="2011-10" db="EMBL/GenBank/DDBJ databases">
        <title>The Genome Sequence of Lachnospiraceae bacterium ACC2.</title>
        <authorList>
            <consortium name="The Broad Institute Genome Sequencing Platform"/>
            <person name="Earl A."/>
            <person name="Ward D."/>
            <person name="Feldgarden M."/>
            <person name="Gevers D."/>
            <person name="Sizova M."/>
            <person name="Hazen A."/>
            <person name="Epstein S."/>
            <person name="Young S.K."/>
            <person name="Zeng Q."/>
            <person name="Gargeya S."/>
            <person name="Fitzgerald M."/>
            <person name="Haas B."/>
            <person name="Abouelleil A."/>
            <person name="Alvarado L."/>
            <person name="Arachchi H.M."/>
            <person name="Berlin A."/>
            <person name="Brown A."/>
            <person name="Chapman S.B."/>
            <person name="Chen Z."/>
            <person name="Dunbar C."/>
            <person name="Freedman E."/>
            <person name="Gearin G."/>
            <person name="Goldberg J."/>
            <person name="Griggs A."/>
            <person name="Gujja S."/>
            <person name="Heiman D."/>
            <person name="Howarth C."/>
            <person name="Larson L."/>
            <person name="Lui A."/>
            <person name="MacDonald P.J.P."/>
            <person name="Montmayeur A."/>
            <person name="Murphy C."/>
            <person name="Neiman D."/>
            <person name="Pearson M."/>
            <person name="Priest M."/>
            <person name="Roberts A."/>
            <person name="Saif S."/>
            <person name="Shea T."/>
            <person name="Shenoy N."/>
            <person name="Sisk P."/>
            <person name="Stolte C."/>
            <person name="Sykes S."/>
            <person name="Wortman J."/>
            <person name="Nusbaum C."/>
            <person name="Birren B."/>
        </authorList>
    </citation>
    <scope>NUCLEOTIDE SEQUENCE [LARGE SCALE GENOMIC DNA]</scope>
    <source>
        <strain evidence="11 12">ACC2</strain>
    </source>
</reference>
<evidence type="ECO:0000256" key="3">
    <source>
        <dbReference type="ARBA" id="ARBA00022801"/>
    </source>
</evidence>
<keyword evidence="2" id="KW-0227">DNA damage</keyword>
<dbReference type="InterPro" id="IPR033454">
    <property type="entry name" value="RecG_wedge"/>
</dbReference>
<keyword evidence="4 11" id="KW-0347">Helicase</keyword>
<dbReference type="EMBL" id="AGEL01000003">
    <property type="protein sequence ID" value="EHO18095.1"/>
    <property type="molecule type" value="Genomic_DNA"/>
</dbReference>
<proteinExistence type="predicted"/>
<organism evidence="11 12">
    <name type="scientific">Stomatobaculum longum</name>
    <dbReference type="NCBI Taxonomy" id="796942"/>
    <lineage>
        <taxon>Bacteria</taxon>
        <taxon>Bacillati</taxon>
        <taxon>Bacillota</taxon>
        <taxon>Clostridia</taxon>
        <taxon>Lachnospirales</taxon>
        <taxon>Lachnospiraceae</taxon>
        <taxon>Stomatobaculum</taxon>
    </lineage>
</organism>
<feature type="domain" description="Helicase ATP-binding" evidence="9">
    <location>
        <begin position="279"/>
        <end position="442"/>
    </location>
</feature>
<dbReference type="AlphaFoldDB" id="A0AA36Y6K8"/>
<dbReference type="InterPro" id="IPR011545">
    <property type="entry name" value="DEAD/DEAH_box_helicase_dom"/>
</dbReference>
<dbReference type="InterPro" id="IPR001650">
    <property type="entry name" value="Helicase_C-like"/>
</dbReference>
<dbReference type="InterPro" id="IPR027417">
    <property type="entry name" value="P-loop_NTPase"/>
</dbReference>
<dbReference type="Pfam" id="PF19833">
    <property type="entry name" value="RecG_dom3_C"/>
    <property type="match status" value="1"/>
</dbReference>